<evidence type="ECO:0000256" key="6">
    <source>
        <dbReference type="ARBA" id="ARBA00023136"/>
    </source>
</evidence>
<evidence type="ECO:0000313" key="9">
    <source>
        <dbReference type="EMBL" id="OBS08615.1"/>
    </source>
</evidence>
<keyword evidence="3" id="KW-1003">Cell membrane</keyword>
<keyword evidence="2 7" id="KW-0813">Transport</keyword>
<feature type="transmembrane region" description="Helical" evidence="7">
    <location>
        <begin position="180"/>
        <end position="206"/>
    </location>
</feature>
<dbReference type="OrthoDB" id="9804629at2"/>
<feature type="domain" description="ABC transmembrane type-1" evidence="8">
    <location>
        <begin position="45"/>
        <end position="248"/>
    </location>
</feature>
<feature type="transmembrane region" description="Helical" evidence="7">
    <location>
        <begin position="124"/>
        <end position="142"/>
    </location>
</feature>
<accession>A0A1A6C240</accession>
<dbReference type="AlphaFoldDB" id="A0A1A6C240"/>
<feature type="transmembrane region" description="Helical" evidence="7">
    <location>
        <begin position="53"/>
        <end position="71"/>
    </location>
</feature>
<dbReference type="SUPFAM" id="SSF161098">
    <property type="entry name" value="MetI-like"/>
    <property type="match status" value="1"/>
</dbReference>
<keyword evidence="10" id="KW-1185">Reference proteome</keyword>
<keyword evidence="5 7" id="KW-1133">Transmembrane helix</keyword>
<evidence type="ECO:0000256" key="1">
    <source>
        <dbReference type="ARBA" id="ARBA00004651"/>
    </source>
</evidence>
<feature type="transmembrane region" description="Helical" evidence="7">
    <location>
        <begin position="83"/>
        <end position="104"/>
    </location>
</feature>
<evidence type="ECO:0000259" key="8">
    <source>
        <dbReference type="PROSITE" id="PS50928"/>
    </source>
</evidence>
<feature type="transmembrane region" description="Helical" evidence="7">
    <location>
        <begin position="226"/>
        <end position="247"/>
    </location>
</feature>
<organism evidence="9 10">
    <name type="scientific">Acidihalobacter prosperus</name>
    <dbReference type="NCBI Taxonomy" id="160660"/>
    <lineage>
        <taxon>Bacteria</taxon>
        <taxon>Pseudomonadati</taxon>
        <taxon>Pseudomonadota</taxon>
        <taxon>Gammaproteobacteria</taxon>
        <taxon>Chromatiales</taxon>
        <taxon>Ectothiorhodospiraceae</taxon>
        <taxon>Acidihalobacter</taxon>
    </lineage>
</organism>
<gene>
    <name evidence="9" type="ORF">Thpro_022865</name>
</gene>
<keyword evidence="6 7" id="KW-0472">Membrane</keyword>
<comment type="subcellular location">
    <subcellularLocation>
        <location evidence="1 7">Cell membrane</location>
        <topology evidence="1 7">Multi-pass membrane protein</topology>
    </subcellularLocation>
</comment>
<dbReference type="EMBL" id="JQSG02000006">
    <property type="protein sequence ID" value="OBS08615.1"/>
    <property type="molecule type" value="Genomic_DNA"/>
</dbReference>
<dbReference type="InterPro" id="IPR035906">
    <property type="entry name" value="MetI-like_sf"/>
</dbReference>
<evidence type="ECO:0000256" key="2">
    <source>
        <dbReference type="ARBA" id="ARBA00022448"/>
    </source>
</evidence>
<evidence type="ECO:0000313" key="10">
    <source>
        <dbReference type="Proteomes" id="UP000029273"/>
    </source>
</evidence>
<comment type="similarity">
    <text evidence="7">Belongs to the binding-protein-dependent transport system permease family.</text>
</comment>
<evidence type="ECO:0000256" key="3">
    <source>
        <dbReference type="ARBA" id="ARBA00022475"/>
    </source>
</evidence>
<evidence type="ECO:0000256" key="5">
    <source>
        <dbReference type="ARBA" id="ARBA00022989"/>
    </source>
</evidence>
<evidence type="ECO:0000256" key="7">
    <source>
        <dbReference type="RuleBase" id="RU363032"/>
    </source>
</evidence>
<sequence>MTPPRSLLAVSGALGLAWLTLPLAGLVQATQWTHFGLESGDLEAIRVSLGYTSAALAIIVAFGTPVAYWLARGRFRGKWLAELLLLMPLLTPPLAMGILLSALYGPYGWAGEPLEHLGIELTNTAYAFVLAQVYSAAPYYIVAARAAFEAVPGELEQVALTLGKTRWQCFVTVTLPLARLGLAAGAALAWVRALGEFGVVLIVAYFPQGIPVKLWVNLQDYGLPAVYPLLWLFFLIAMPVPLLLGLLSRRHGTAQA</sequence>
<dbReference type="Pfam" id="PF00528">
    <property type="entry name" value="BPD_transp_1"/>
    <property type="match status" value="1"/>
</dbReference>
<proteinExistence type="inferred from homology"/>
<dbReference type="CDD" id="cd06261">
    <property type="entry name" value="TM_PBP2"/>
    <property type="match status" value="1"/>
</dbReference>
<protein>
    <submittedName>
        <fullName evidence="9">Sulfate ABC transporter permease</fullName>
    </submittedName>
</protein>
<dbReference type="RefSeq" id="WP_038092843.1">
    <property type="nucleotide sequence ID" value="NZ_JQSG02000006.1"/>
</dbReference>
<dbReference type="PANTHER" id="PTHR30183:SF3">
    <property type="entry name" value="MOLYBDENUM TRANSPORT SYSTEM PERMEASE PROTEIN MODB"/>
    <property type="match status" value="1"/>
</dbReference>
<evidence type="ECO:0000256" key="4">
    <source>
        <dbReference type="ARBA" id="ARBA00022692"/>
    </source>
</evidence>
<keyword evidence="4 7" id="KW-0812">Transmembrane</keyword>
<dbReference type="InterPro" id="IPR000515">
    <property type="entry name" value="MetI-like"/>
</dbReference>
<dbReference type="GO" id="GO:0005886">
    <property type="term" value="C:plasma membrane"/>
    <property type="evidence" value="ECO:0007669"/>
    <property type="project" value="UniProtKB-SubCell"/>
</dbReference>
<reference evidence="9 10" key="1">
    <citation type="journal article" date="2014" name="Genome Announc.">
        <title>Draft Genome Sequence of the Iron-Oxidizing, Acidophilic, and Halotolerant 'Thiobacillus prosperus' Type Strain DSM 5130.</title>
        <authorList>
            <person name="Ossandon F.J."/>
            <person name="Cardenas J.P."/>
            <person name="Corbett M."/>
            <person name="Quatrini R."/>
            <person name="Holmes D.S."/>
            <person name="Watkin E."/>
        </authorList>
    </citation>
    <scope>NUCLEOTIDE SEQUENCE [LARGE SCALE GENOMIC DNA]</scope>
    <source>
        <strain evidence="9 10">DSM 5130</strain>
    </source>
</reference>
<comment type="caution">
    <text evidence="9">The sequence shown here is derived from an EMBL/GenBank/DDBJ whole genome shotgun (WGS) entry which is preliminary data.</text>
</comment>
<dbReference type="GO" id="GO:0055085">
    <property type="term" value="P:transmembrane transport"/>
    <property type="evidence" value="ECO:0007669"/>
    <property type="project" value="InterPro"/>
</dbReference>
<dbReference type="PROSITE" id="PS50928">
    <property type="entry name" value="ABC_TM1"/>
    <property type="match status" value="1"/>
</dbReference>
<dbReference type="Gene3D" id="1.10.3720.10">
    <property type="entry name" value="MetI-like"/>
    <property type="match status" value="1"/>
</dbReference>
<dbReference type="Proteomes" id="UP000029273">
    <property type="component" value="Unassembled WGS sequence"/>
</dbReference>
<name>A0A1A6C240_9GAMM</name>
<dbReference type="PANTHER" id="PTHR30183">
    <property type="entry name" value="MOLYBDENUM TRANSPORT SYSTEM PERMEASE PROTEIN MODB"/>
    <property type="match status" value="1"/>
</dbReference>